<comment type="function">
    <text evidence="2">CyaE is necessary for transport of calmodulin-sensitive adenylate cyclase-hemolysin (cyclolysin).</text>
</comment>
<feature type="chain" id="PRO_5032932102" description="Protein CyaE" evidence="4">
    <location>
        <begin position="30"/>
        <end position="502"/>
    </location>
</feature>
<name>A0A7S8C447_9HYPH</name>
<dbReference type="GO" id="GO:0015562">
    <property type="term" value="F:efflux transmembrane transporter activity"/>
    <property type="evidence" value="ECO:0007669"/>
    <property type="project" value="InterPro"/>
</dbReference>
<keyword evidence="4" id="KW-0732">Signal</keyword>
<evidence type="ECO:0000256" key="1">
    <source>
        <dbReference type="ARBA" id="ARBA00007613"/>
    </source>
</evidence>
<dbReference type="Proteomes" id="UP000593594">
    <property type="component" value="Chromosome"/>
</dbReference>
<organism evidence="5 6">
    <name type="scientific">Kaustia mangrovi</name>
    <dbReference type="NCBI Taxonomy" id="2593653"/>
    <lineage>
        <taxon>Bacteria</taxon>
        <taxon>Pseudomonadati</taxon>
        <taxon>Pseudomonadota</taxon>
        <taxon>Alphaproteobacteria</taxon>
        <taxon>Hyphomicrobiales</taxon>
        <taxon>Parvibaculaceae</taxon>
        <taxon>Kaustia</taxon>
    </lineage>
</organism>
<dbReference type="RefSeq" id="WP_246479838.1">
    <property type="nucleotide sequence ID" value="NZ_CP058214.1"/>
</dbReference>
<dbReference type="SUPFAM" id="SSF56954">
    <property type="entry name" value="Outer membrane efflux proteins (OEP)"/>
    <property type="match status" value="1"/>
</dbReference>
<feature type="region of interest" description="Disordered" evidence="3">
    <location>
        <begin position="36"/>
        <end position="66"/>
    </location>
</feature>
<dbReference type="Pfam" id="PF02321">
    <property type="entry name" value="OEP"/>
    <property type="match status" value="2"/>
</dbReference>
<dbReference type="Gene3D" id="1.20.1600.10">
    <property type="entry name" value="Outer membrane efflux proteins (OEP)"/>
    <property type="match status" value="1"/>
</dbReference>
<evidence type="ECO:0000256" key="4">
    <source>
        <dbReference type="SAM" id="SignalP"/>
    </source>
</evidence>
<keyword evidence="2" id="KW-0204">Cytolysis</keyword>
<gene>
    <name evidence="5" type="ORF">HW532_10050</name>
</gene>
<dbReference type="PIRSF" id="PIRSF001892">
    <property type="entry name" value="CyaE"/>
    <property type="match status" value="1"/>
</dbReference>
<dbReference type="InterPro" id="IPR010131">
    <property type="entry name" value="MdtP/NodT-like"/>
</dbReference>
<dbReference type="PANTHER" id="PTHR30203:SF29">
    <property type="entry name" value="PROTEIN CYAE"/>
    <property type="match status" value="1"/>
</dbReference>
<dbReference type="InterPro" id="IPR003423">
    <property type="entry name" value="OMP_efflux"/>
</dbReference>
<evidence type="ECO:0000256" key="3">
    <source>
        <dbReference type="SAM" id="MobiDB-lite"/>
    </source>
</evidence>
<keyword evidence="2" id="KW-0354">Hemolysis</keyword>
<keyword evidence="2" id="KW-0472">Membrane</keyword>
<protein>
    <recommendedName>
        <fullName evidence="2">Protein CyaE</fullName>
    </recommendedName>
</protein>
<evidence type="ECO:0000313" key="5">
    <source>
        <dbReference type="EMBL" id="QPC43001.1"/>
    </source>
</evidence>
<dbReference type="KEGG" id="kmn:HW532_10050"/>
<evidence type="ECO:0000313" key="6">
    <source>
        <dbReference type="Proteomes" id="UP000593594"/>
    </source>
</evidence>
<dbReference type="GO" id="GO:0031640">
    <property type="term" value="P:killing of cells of another organism"/>
    <property type="evidence" value="ECO:0007669"/>
    <property type="project" value="UniProtKB-KW"/>
</dbReference>
<keyword evidence="2" id="KW-0813">Transport</keyword>
<dbReference type="EMBL" id="CP058214">
    <property type="protein sequence ID" value="QPC43001.1"/>
    <property type="molecule type" value="Genomic_DNA"/>
</dbReference>
<dbReference type="AlphaFoldDB" id="A0A7S8C447"/>
<dbReference type="InterPro" id="IPR028351">
    <property type="entry name" value="CyaE"/>
</dbReference>
<accession>A0A7S8C447</accession>
<evidence type="ECO:0000256" key="2">
    <source>
        <dbReference type="PIRNR" id="PIRNR001892"/>
    </source>
</evidence>
<keyword evidence="6" id="KW-1185">Reference proteome</keyword>
<sequence>MRQVVDMICRKGVRLSIVLLAMAALGGCASDNLNEAPAAPDKPWAPEEAASAPGDFSVPSEPAVAQVPPGIQSGRVYRLPELIDLAQRRNPSTRIAWEEARQAALAVGMAEASFLPVITANVIGGRQKVSTPLPDLDGGTDTVSTTTDGIVPNLALQWLVFDFGQRSALRKAAKHNAHAANVSFNGTHQALIYTVTRSYYLYGAAENNLEIARQTLANSRRLADAADARYRNGTGTSIEVAQAKQLVAQSKLRLVQAQDGQRDAYQDLLGAMGVSPRSTIEIASSADRRLPRARSLPTDRVIREALSRRPDVLASYAELKASKANVRAADADFMPKVYLGAVAAYDQIGLQSGNLPAVGTEATSSGVLVGVTIPIYDGGVRMARRRNAQSVSDAAQATFEKTRDTAVREIVVAVDTLRSALEAHDAASELVNASKVTYDAAFEAYRNGVGTLTDATAAETGLLDARQAQADAHASALVAASSLAFALGAMTSRNAPAQALLD</sequence>
<comment type="subcellular location">
    <subcellularLocation>
        <location evidence="2">Cell outer membrane</location>
        <topology evidence="2">Peripheral membrane protein</topology>
    </subcellularLocation>
</comment>
<dbReference type="PANTHER" id="PTHR30203">
    <property type="entry name" value="OUTER MEMBRANE CATION EFFLUX PROTEIN"/>
    <property type="match status" value="1"/>
</dbReference>
<comment type="similarity">
    <text evidence="1 2">Belongs to the outer membrane factor (OMF) (TC 1.B.17) family.</text>
</comment>
<dbReference type="PROSITE" id="PS51257">
    <property type="entry name" value="PROKAR_LIPOPROTEIN"/>
    <property type="match status" value="1"/>
</dbReference>
<proteinExistence type="inferred from homology"/>
<feature type="signal peptide" evidence="4">
    <location>
        <begin position="1"/>
        <end position="29"/>
    </location>
</feature>
<reference evidence="5 6" key="1">
    <citation type="submission" date="2020-06" db="EMBL/GenBank/DDBJ databases">
        <title>Genome sequence of 2 isolates from Red Sea Mangroves.</title>
        <authorList>
            <person name="Sefrji F."/>
            <person name="Michoud G."/>
            <person name="Merlino G."/>
            <person name="Daffonchio D."/>
        </authorList>
    </citation>
    <scope>NUCLEOTIDE SEQUENCE [LARGE SCALE GENOMIC DNA]</scope>
    <source>
        <strain evidence="5 6">R1DC25</strain>
    </source>
</reference>
<keyword evidence="2" id="KW-0998">Cell outer membrane</keyword>
<dbReference type="GO" id="GO:0009279">
    <property type="term" value="C:cell outer membrane"/>
    <property type="evidence" value="ECO:0007669"/>
    <property type="project" value="UniProtKB-SubCell"/>
</dbReference>